<organism evidence="1 2">
    <name type="scientific">Lentzea cavernae</name>
    <dbReference type="NCBI Taxonomy" id="2020703"/>
    <lineage>
        <taxon>Bacteria</taxon>
        <taxon>Bacillati</taxon>
        <taxon>Actinomycetota</taxon>
        <taxon>Actinomycetes</taxon>
        <taxon>Pseudonocardiales</taxon>
        <taxon>Pseudonocardiaceae</taxon>
        <taxon>Lentzea</taxon>
    </lineage>
</organism>
<evidence type="ECO:0000313" key="2">
    <source>
        <dbReference type="Proteomes" id="UP000605568"/>
    </source>
</evidence>
<dbReference type="Pfam" id="PF00494">
    <property type="entry name" value="SQS_PSY"/>
    <property type="match status" value="1"/>
</dbReference>
<dbReference type="InterPro" id="IPR008949">
    <property type="entry name" value="Isoprenoid_synthase_dom_sf"/>
</dbReference>
<evidence type="ECO:0000313" key="1">
    <source>
        <dbReference type="EMBL" id="GHH52871.1"/>
    </source>
</evidence>
<comment type="caution">
    <text evidence="1">The sequence shown here is derived from an EMBL/GenBank/DDBJ whole genome shotgun (WGS) entry which is preliminary data.</text>
</comment>
<accession>A0ABQ3MLV9</accession>
<dbReference type="RefSeq" id="WP_191303214.1">
    <property type="nucleotide sequence ID" value="NZ_BNAR01000012.1"/>
</dbReference>
<name>A0ABQ3MLV9_9PSEU</name>
<dbReference type="SUPFAM" id="SSF48576">
    <property type="entry name" value="Terpenoid synthases"/>
    <property type="match status" value="1"/>
</dbReference>
<dbReference type="EMBL" id="BNAR01000012">
    <property type="protein sequence ID" value="GHH52871.1"/>
    <property type="molecule type" value="Genomic_DNA"/>
</dbReference>
<sequence>MSPGTADLAGAAGAAPHAARLGVAFRLTDFLRGVGEDPDRGRVHQPQDVPAAHGVDHDLVQWRRLRRSANERVQRVFNGLVAHSYAIYRSAKPGIDMLDAASRLCVRAVYTLYRDSLGLVGCEVLWRRVAVSNARRMAVAVRGAGLALVTRMTNRAMAPVMSG</sequence>
<dbReference type="InterPro" id="IPR002060">
    <property type="entry name" value="Squ/phyt_synthse"/>
</dbReference>
<keyword evidence="2" id="KW-1185">Reference proteome</keyword>
<dbReference type="Gene3D" id="1.10.600.10">
    <property type="entry name" value="Farnesyl Diphosphate Synthase"/>
    <property type="match status" value="1"/>
</dbReference>
<dbReference type="PANTHER" id="PTHR31480">
    <property type="entry name" value="BIFUNCTIONAL LYCOPENE CYCLASE/PHYTOENE SYNTHASE"/>
    <property type="match status" value="1"/>
</dbReference>
<reference evidence="2" key="1">
    <citation type="journal article" date="2019" name="Int. J. Syst. Evol. Microbiol.">
        <title>The Global Catalogue of Microorganisms (GCM) 10K type strain sequencing project: providing services to taxonomists for standard genome sequencing and annotation.</title>
        <authorList>
            <consortium name="The Broad Institute Genomics Platform"/>
            <consortium name="The Broad Institute Genome Sequencing Center for Infectious Disease"/>
            <person name="Wu L."/>
            <person name="Ma J."/>
        </authorList>
    </citation>
    <scope>NUCLEOTIDE SEQUENCE [LARGE SCALE GENOMIC DNA]</scope>
    <source>
        <strain evidence="2">CGMCC 4.7367</strain>
    </source>
</reference>
<dbReference type="Proteomes" id="UP000605568">
    <property type="component" value="Unassembled WGS sequence"/>
</dbReference>
<protein>
    <submittedName>
        <fullName evidence="1">Uncharacterized protein</fullName>
    </submittedName>
</protein>
<proteinExistence type="predicted"/>
<gene>
    <name evidence="1" type="ORF">GCM10017774_65480</name>
</gene>